<keyword evidence="2 5" id="KW-0812">Transmembrane</keyword>
<dbReference type="SUPFAM" id="SSF53335">
    <property type="entry name" value="S-adenosyl-L-methionine-dependent methyltransferases"/>
    <property type="match status" value="1"/>
</dbReference>
<reference evidence="7 8" key="1">
    <citation type="journal article" date="2024" name="J. Plant Pathol.">
        <title>Sequence and assembly of the genome of Seiridium unicorne, isolate CBS 538.82, causal agent of cypress canker disease.</title>
        <authorList>
            <person name="Scali E."/>
            <person name="Rocca G.D."/>
            <person name="Danti R."/>
            <person name="Garbelotto M."/>
            <person name="Barberini S."/>
            <person name="Baroncelli R."/>
            <person name="Emiliani G."/>
        </authorList>
    </citation>
    <scope>NUCLEOTIDE SEQUENCE [LARGE SCALE GENOMIC DNA]</scope>
    <source>
        <strain evidence="7 8">BM-138-508</strain>
    </source>
</reference>
<keyword evidence="3 5" id="KW-1133">Transmembrane helix</keyword>
<evidence type="ECO:0000256" key="1">
    <source>
        <dbReference type="ARBA" id="ARBA00004141"/>
    </source>
</evidence>
<evidence type="ECO:0000256" key="5">
    <source>
        <dbReference type="SAM" id="Phobius"/>
    </source>
</evidence>
<dbReference type="Gene3D" id="3.40.50.150">
    <property type="entry name" value="Vaccinia Virus protein VP39"/>
    <property type="match status" value="1"/>
</dbReference>
<feature type="transmembrane region" description="Helical" evidence="5">
    <location>
        <begin position="366"/>
        <end position="385"/>
    </location>
</feature>
<dbReference type="InterPro" id="IPR002877">
    <property type="entry name" value="RNA_MeTrfase_FtsJ_dom"/>
</dbReference>
<dbReference type="SUPFAM" id="SSF103473">
    <property type="entry name" value="MFS general substrate transporter"/>
    <property type="match status" value="1"/>
</dbReference>
<feature type="transmembrane region" description="Helical" evidence="5">
    <location>
        <begin position="520"/>
        <end position="540"/>
    </location>
</feature>
<keyword evidence="8" id="KW-1185">Reference proteome</keyword>
<accession>A0ABR2UVC4</accession>
<feature type="transmembrane region" description="Helical" evidence="5">
    <location>
        <begin position="552"/>
        <end position="572"/>
    </location>
</feature>
<dbReference type="PROSITE" id="PS50850">
    <property type="entry name" value="MFS"/>
    <property type="match status" value="1"/>
</dbReference>
<feature type="transmembrane region" description="Helical" evidence="5">
    <location>
        <begin position="297"/>
        <end position="323"/>
    </location>
</feature>
<proteinExistence type="predicted"/>
<feature type="transmembrane region" description="Helical" evidence="5">
    <location>
        <begin position="429"/>
        <end position="450"/>
    </location>
</feature>
<evidence type="ECO:0000256" key="2">
    <source>
        <dbReference type="ARBA" id="ARBA00022692"/>
    </source>
</evidence>
<dbReference type="Proteomes" id="UP001408356">
    <property type="component" value="Unassembled WGS sequence"/>
</dbReference>
<feature type="domain" description="Major facilitator superfamily (MFS) profile" evidence="6">
    <location>
        <begin position="293"/>
        <end position="582"/>
    </location>
</feature>
<evidence type="ECO:0000259" key="6">
    <source>
        <dbReference type="PROSITE" id="PS50850"/>
    </source>
</evidence>
<feature type="transmembrane region" description="Helical" evidence="5">
    <location>
        <begin position="397"/>
        <end position="417"/>
    </location>
</feature>
<organism evidence="7 8">
    <name type="scientific">Seiridium unicorne</name>
    <dbReference type="NCBI Taxonomy" id="138068"/>
    <lineage>
        <taxon>Eukaryota</taxon>
        <taxon>Fungi</taxon>
        <taxon>Dikarya</taxon>
        <taxon>Ascomycota</taxon>
        <taxon>Pezizomycotina</taxon>
        <taxon>Sordariomycetes</taxon>
        <taxon>Xylariomycetidae</taxon>
        <taxon>Amphisphaeriales</taxon>
        <taxon>Sporocadaceae</taxon>
        <taxon>Seiridium</taxon>
    </lineage>
</organism>
<protein>
    <submittedName>
        <fullName evidence="7">Major facilitator superfamily (MFS) profile domain-containing protein</fullName>
    </submittedName>
</protein>
<dbReference type="PANTHER" id="PTHR42718">
    <property type="entry name" value="MAJOR FACILITATOR SUPERFAMILY MULTIDRUG TRANSPORTER MFSC"/>
    <property type="match status" value="1"/>
</dbReference>
<evidence type="ECO:0000313" key="8">
    <source>
        <dbReference type="Proteomes" id="UP001408356"/>
    </source>
</evidence>
<feature type="transmembrane region" description="Helical" evidence="5">
    <location>
        <begin position="335"/>
        <end position="354"/>
    </location>
</feature>
<dbReference type="Pfam" id="PF07690">
    <property type="entry name" value="MFS_1"/>
    <property type="match status" value="1"/>
</dbReference>
<feature type="transmembrane region" description="Helical" evidence="5">
    <location>
        <begin position="457"/>
        <end position="477"/>
    </location>
</feature>
<evidence type="ECO:0000313" key="7">
    <source>
        <dbReference type="EMBL" id="KAK9418639.1"/>
    </source>
</evidence>
<gene>
    <name evidence="7" type="ORF">SUNI508_07896</name>
</gene>
<name>A0ABR2UVC4_9PEZI</name>
<dbReference type="InterPro" id="IPR036259">
    <property type="entry name" value="MFS_trans_sf"/>
</dbReference>
<keyword evidence="4 5" id="KW-0472">Membrane</keyword>
<dbReference type="Gene3D" id="1.20.1250.20">
    <property type="entry name" value="MFS general substrate transporter like domains"/>
    <property type="match status" value="1"/>
</dbReference>
<comment type="subcellular location">
    <subcellularLocation>
        <location evidence="1">Membrane</location>
        <topology evidence="1">Multi-pass membrane protein</topology>
    </subcellularLocation>
</comment>
<dbReference type="Pfam" id="PF01728">
    <property type="entry name" value="FtsJ"/>
    <property type="match status" value="1"/>
</dbReference>
<dbReference type="InterPro" id="IPR020846">
    <property type="entry name" value="MFS_dom"/>
</dbReference>
<dbReference type="EMBL" id="JARVKF010000363">
    <property type="protein sequence ID" value="KAK9418639.1"/>
    <property type="molecule type" value="Genomic_DNA"/>
</dbReference>
<dbReference type="PANTHER" id="PTHR42718:SF23">
    <property type="entry name" value="MAJOR FACILITATOR SUPERFAMILY (MFS) PROFILE DOMAIN-CONTAINING PROTEIN"/>
    <property type="match status" value="1"/>
</dbReference>
<evidence type="ECO:0000256" key="4">
    <source>
        <dbReference type="ARBA" id="ARBA00023136"/>
    </source>
</evidence>
<evidence type="ECO:0000256" key="3">
    <source>
        <dbReference type="ARBA" id="ARBA00022989"/>
    </source>
</evidence>
<sequence length="582" mass="63794">MDSKYKLFRKGQMVVDLGYAPGSWSQVAQERTKPNGQIVGIDLLPAQPPKGVSTIQGNFLSPAVQNVVKGYLQEFARKRPEYKRSAESDDEDSILNAEEFEALLKGKPSYVDTERADTADHDPFQDAGRMMNTSGMSFRDHAGSMDLCLAALQFASDTLRTGGHFVCKFYQGSEDKDLELKLKKMFGKVSREKPESSRNRMPLNSMWERDKLPFPYEGSCFPGTWHRSNLPYMMSPATANSIDLMAHESHETWHSSTETFREDLEEICLNDDAEFAPVPLPPGSRPEVLGGIVHECLFVGVIALAAASSVFLQRSMFVIVADISLDLELNLPETAWINGASALTTGAFLIPFGYLADVCPVLSRKYLLILSLTAFSLIVAFTSFFNSGIMIDIMSGLAGLTCAATIPIAVGLLSTAYPEPSRRRNMVFSSLLMGNPAATIIGGLGTGGVASAFTWKAAFIFLGILYATITIFSWWIVPNVSESRSDPKHQEIQHFNTANSFFLVSKKAPGIGTALRSFDWTGLFLLFAGILLFTVALTIGPAGSHPWKTPKVVVLLILGLLLLGSFIIWESWADTPMIPPVV</sequence>
<dbReference type="InterPro" id="IPR011701">
    <property type="entry name" value="MFS"/>
</dbReference>
<comment type="caution">
    <text evidence="7">The sequence shown here is derived from an EMBL/GenBank/DDBJ whole genome shotgun (WGS) entry which is preliminary data.</text>
</comment>
<dbReference type="InterPro" id="IPR029063">
    <property type="entry name" value="SAM-dependent_MTases_sf"/>
</dbReference>